<keyword evidence="4" id="KW-1185">Reference proteome</keyword>
<accession>A0A1H8U351</accession>
<keyword evidence="2" id="KW-0812">Transmembrane</keyword>
<feature type="transmembrane region" description="Helical" evidence="2">
    <location>
        <begin position="192"/>
        <end position="211"/>
    </location>
</feature>
<sequence>MTEPGRFTGGVNDTAGPAPATESAAEPGAAAGTGAARDDRPARRSWIAAGRPGGRAELRADLLPAARLTAVLALTGIPAGLMWWLLAPREDYRVVADGVQPLGDTSAELFAADDAVFVLIMAGLGLLAGIAGWLLRRRRGVALLAGLAVGTGMAGLLAWQLGELLGPGPDAAELDDVGATVTTRLELASTPALTVAPFVAVLVYVVATLLASRDDLGRAAADDPRRS</sequence>
<gene>
    <name evidence="3" type="ORF">SAMN05660991_02617</name>
</gene>
<feature type="compositionally biased region" description="Low complexity" evidence="1">
    <location>
        <begin position="15"/>
        <end position="35"/>
    </location>
</feature>
<dbReference type="EMBL" id="FOEE01000007">
    <property type="protein sequence ID" value="SEO97078.1"/>
    <property type="molecule type" value="Genomic_DNA"/>
</dbReference>
<organism evidence="3 4">
    <name type="scientific">Trujillonella endophytica</name>
    <dbReference type="NCBI Taxonomy" id="673521"/>
    <lineage>
        <taxon>Bacteria</taxon>
        <taxon>Bacillati</taxon>
        <taxon>Actinomycetota</taxon>
        <taxon>Actinomycetes</taxon>
        <taxon>Geodermatophilales</taxon>
        <taxon>Geodermatophilaceae</taxon>
        <taxon>Trujillonella</taxon>
    </lineage>
</organism>
<proteinExistence type="predicted"/>
<dbReference type="Proteomes" id="UP000198960">
    <property type="component" value="Unassembled WGS sequence"/>
</dbReference>
<dbReference type="Pfam" id="PF10821">
    <property type="entry name" value="DUF2567"/>
    <property type="match status" value="1"/>
</dbReference>
<evidence type="ECO:0000313" key="4">
    <source>
        <dbReference type="Proteomes" id="UP000198960"/>
    </source>
</evidence>
<name>A0A1H8U351_9ACTN</name>
<protein>
    <submittedName>
        <fullName evidence="3">LPXTG-motif cell wall anchor domain-containing protein</fullName>
    </submittedName>
</protein>
<dbReference type="NCBIfam" id="TIGR01167">
    <property type="entry name" value="LPXTG_anchor"/>
    <property type="match status" value="1"/>
</dbReference>
<evidence type="ECO:0000313" key="3">
    <source>
        <dbReference type="EMBL" id="SEO97078.1"/>
    </source>
</evidence>
<reference evidence="4" key="1">
    <citation type="submission" date="2016-10" db="EMBL/GenBank/DDBJ databases">
        <authorList>
            <person name="Varghese N."/>
            <person name="Submissions S."/>
        </authorList>
    </citation>
    <scope>NUCLEOTIDE SEQUENCE [LARGE SCALE GENOMIC DNA]</scope>
    <source>
        <strain evidence="4">DSM 45413</strain>
    </source>
</reference>
<evidence type="ECO:0000256" key="2">
    <source>
        <dbReference type="SAM" id="Phobius"/>
    </source>
</evidence>
<keyword evidence="2" id="KW-1133">Transmembrane helix</keyword>
<dbReference type="AlphaFoldDB" id="A0A1H8U351"/>
<feature type="transmembrane region" description="Helical" evidence="2">
    <location>
        <begin position="142"/>
        <end position="161"/>
    </location>
</feature>
<dbReference type="STRING" id="673521.SAMN05660991_02617"/>
<dbReference type="InterPro" id="IPR021213">
    <property type="entry name" value="DUF2567"/>
</dbReference>
<feature type="transmembrane region" description="Helical" evidence="2">
    <location>
        <begin position="65"/>
        <end position="86"/>
    </location>
</feature>
<feature type="region of interest" description="Disordered" evidence="1">
    <location>
        <begin position="1"/>
        <end position="42"/>
    </location>
</feature>
<feature type="transmembrane region" description="Helical" evidence="2">
    <location>
        <begin position="115"/>
        <end position="135"/>
    </location>
</feature>
<evidence type="ECO:0000256" key="1">
    <source>
        <dbReference type="SAM" id="MobiDB-lite"/>
    </source>
</evidence>
<keyword evidence="2" id="KW-0472">Membrane</keyword>